<reference evidence="3" key="1">
    <citation type="submission" date="2021-04" db="EMBL/GenBank/DDBJ databases">
        <authorList>
            <person name="Tunstrom K."/>
        </authorList>
    </citation>
    <scope>NUCLEOTIDE SEQUENCE</scope>
</reference>
<gene>
    <name evidence="3" type="ORF">PAPOLLO_LOCUS7139</name>
</gene>
<evidence type="ECO:0000313" key="4">
    <source>
        <dbReference type="Proteomes" id="UP000691718"/>
    </source>
</evidence>
<feature type="compositionally biased region" description="Polar residues" evidence="1">
    <location>
        <begin position="90"/>
        <end position="100"/>
    </location>
</feature>
<dbReference type="EMBL" id="CAJQZP010000493">
    <property type="protein sequence ID" value="CAG4964260.1"/>
    <property type="molecule type" value="Genomic_DNA"/>
</dbReference>
<evidence type="ECO:0000313" key="3">
    <source>
        <dbReference type="EMBL" id="CAG4964260.1"/>
    </source>
</evidence>
<keyword evidence="2" id="KW-0812">Transmembrane</keyword>
<dbReference type="Proteomes" id="UP000691718">
    <property type="component" value="Unassembled WGS sequence"/>
</dbReference>
<feature type="transmembrane region" description="Helical" evidence="2">
    <location>
        <begin position="129"/>
        <end position="148"/>
    </location>
</feature>
<dbReference type="OrthoDB" id="123207at2759"/>
<name>A0A8S3WJJ5_PARAO</name>
<evidence type="ECO:0000256" key="2">
    <source>
        <dbReference type="SAM" id="Phobius"/>
    </source>
</evidence>
<protein>
    <submittedName>
        <fullName evidence="3">(apollo) hypothetical protein</fullName>
    </submittedName>
</protein>
<proteinExistence type="predicted"/>
<accession>A0A8S3WJJ5</accession>
<organism evidence="3 4">
    <name type="scientific">Parnassius apollo</name>
    <name type="common">Apollo butterfly</name>
    <name type="synonym">Papilio apollo</name>
    <dbReference type="NCBI Taxonomy" id="110799"/>
    <lineage>
        <taxon>Eukaryota</taxon>
        <taxon>Metazoa</taxon>
        <taxon>Ecdysozoa</taxon>
        <taxon>Arthropoda</taxon>
        <taxon>Hexapoda</taxon>
        <taxon>Insecta</taxon>
        <taxon>Pterygota</taxon>
        <taxon>Neoptera</taxon>
        <taxon>Endopterygota</taxon>
        <taxon>Lepidoptera</taxon>
        <taxon>Glossata</taxon>
        <taxon>Ditrysia</taxon>
        <taxon>Papilionoidea</taxon>
        <taxon>Papilionidae</taxon>
        <taxon>Parnassiinae</taxon>
        <taxon>Parnassini</taxon>
        <taxon>Parnassius</taxon>
        <taxon>Parnassius</taxon>
    </lineage>
</organism>
<feature type="region of interest" description="Disordered" evidence="1">
    <location>
        <begin position="65"/>
        <end position="121"/>
    </location>
</feature>
<keyword evidence="2" id="KW-1133">Transmembrane helix</keyword>
<keyword evidence="2" id="KW-0472">Membrane</keyword>
<evidence type="ECO:0000256" key="1">
    <source>
        <dbReference type="SAM" id="MobiDB-lite"/>
    </source>
</evidence>
<sequence length="149" mass="17461">MRRVLWEYSIIVARRDVFNMDVHFVDRDGRRKPFNFEWLQDVLGDRCQSDLQISDEETESAVNVPRLLDDEGDIPSEIPPGNHNSDSDSDQNMTLTGLQHRNQDNLPPPTNSCHLEMPNSHQAQKRPRIWKAITYILMWSIIFLLNLYL</sequence>
<keyword evidence="4" id="KW-1185">Reference proteome</keyword>
<dbReference type="AlphaFoldDB" id="A0A8S3WJJ5"/>
<comment type="caution">
    <text evidence="3">The sequence shown here is derived from an EMBL/GenBank/DDBJ whole genome shotgun (WGS) entry which is preliminary data.</text>
</comment>